<protein>
    <submittedName>
        <fullName evidence="2">Uncharacterized protein</fullName>
    </submittedName>
</protein>
<accession>A0A1R0KKA7</accession>
<name>A0A1R0KKA7_9PSEU</name>
<proteinExistence type="predicted"/>
<dbReference type="RefSeq" id="WP_076164964.1">
    <property type="nucleotide sequence ID" value="NZ_JBEZVB010000052.1"/>
</dbReference>
<organism evidence="2 3">
    <name type="scientific">Amycolatopsis coloradensis</name>
    <dbReference type="NCBI Taxonomy" id="76021"/>
    <lineage>
        <taxon>Bacteria</taxon>
        <taxon>Bacillati</taxon>
        <taxon>Actinomycetota</taxon>
        <taxon>Actinomycetes</taxon>
        <taxon>Pseudonocardiales</taxon>
        <taxon>Pseudonocardiaceae</taxon>
        <taxon>Amycolatopsis</taxon>
    </lineage>
</organism>
<comment type="caution">
    <text evidence="2">The sequence shown here is derived from an EMBL/GenBank/DDBJ whole genome shotgun (WGS) entry which is preliminary data.</text>
</comment>
<feature type="region of interest" description="Disordered" evidence="1">
    <location>
        <begin position="93"/>
        <end position="115"/>
    </location>
</feature>
<keyword evidence="3" id="KW-1185">Reference proteome</keyword>
<reference evidence="2 3" key="1">
    <citation type="submission" date="2016-01" db="EMBL/GenBank/DDBJ databases">
        <title>Amycolatopsis coloradensis genome sequencing and assembly.</title>
        <authorList>
            <person name="Mayilraj S."/>
        </authorList>
    </citation>
    <scope>NUCLEOTIDE SEQUENCE [LARGE SCALE GENOMIC DNA]</scope>
    <source>
        <strain evidence="2 3">DSM 44225</strain>
    </source>
</reference>
<gene>
    <name evidence="2" type="ORF">BS329_30505</name>
</gene>
<dbReference type="AlphaFoldDB" id="A0A1R0KKA7"/>
<dbReference type="EMBL" id="MQUQ01000017">
    <property type="protein sequence ID" value="OLZ46557.1"/>
    <property type="molecule type" value="Genomic_DNA"/>
</dbReference>
<evidence type="ECO:0000256" key="1">
    <source>
        <dbReference type="SAM" id="MobiDB-lite"/>
    </source>
</evidence>
<evidence type="ECO:0000313" key="2">
    <source>
        <dbReference type="EMBL" id="OLZ46557.1"/>
    </source>
</evidence>
<sequence length="115" mass="12326">MSHGFEVDISELHAISERLRGAGDMLNQQRNHLPPGPANAGISTESLSEAMVRVIARASAQLDDLEDLIGSLGHSRAWYESADARARGDVLRTLTGASSPPGLYPAPNDPERQLP</sequence>
<dbReference type="Proteomes" id="UP000187486">
    <property type="component" value="Unassembled WGS sequence"/>
</dbReference>
<dbReference type="STRING" id="76021.BS329_30505"/>
<evidence type="ECO:0000313" key="3">
    <source>
        <dbReference type="Proteomes" id="UP000187486"/>
    </source>
</evidence>